<evidence type="ECO:0000313" key="1">
    <source>
        <dbReference type="EMBL" id="HAR55932.1"/>
    </source>
</evidence>
<proteinExistence type="predicted"/>
<reference evidence="1 2" key="1">
    <citation type="journal article" date="2018" name="Nat. Biotechnol.">
        <title>A standardized bacterial taxonomy based on genome phylogeny substantially revises the tree of life.</title>
        <authorList>
            <person name="Parks D.H."/>
            <person name="Chuvochina M."/>
            <person name="Waite D.W."/>
            <person name="Rinke C."/>
            <person name="Skarshewski A."/>
            <person name="Chaumeil P.A."/>
            <person name="Hugenholtz P."/>
        </authorList>
    </citation>
    <scope>NUCLEOTIDE SEQUENCE [LARGE SCALE GENOMIC DNA]</scope>
    <source>
        <strain evidence="1">UBA9360</strain>
    </source>
</reference>
<dbReference type="GO" id="GO:0016787">
    <property type="term" value="F:hydrolase activity"/>
    <property type="evidence" value="ECO:0007669"/>
    <property type="project" value="UniProtKB-KW"/>
</dbReference>
<dbReference type="AlphaFoldDB" id="A0A348WN20"/>
<comment type="caution">
    <text evidence="1">The sequence shown here is derived from an EMBL/GenBank/DDBJ whole genome shotgun (WGS) entry which is preliminary data.</text>
</comment>
<sequence>MTQSFVSIRAGASALAHIQQNGLTADDIGLLMGASGGPKWFVLQGID</sequence>
<name>A0A348WN20_9GAMM</name>
<protein>
    <submittedName>
        <fullName evidence="1">Alpha/beta hydrolase</fullName>
    </submittedName>
</protein>
<dbReference type="Proteomes" id="UP000262878">
    <property type="component" value="Unassembled WGS sequence"/>
</dbReference>
<feature type="non-terminal residue" evidence="1">
    <location>
        <position position="47"/>
    </location>
</feature>
<keyword evidence="1" id="KW-0378">Hydrolase</keyword>
<organism evidence="1 2">
    <name type="scientific">Idiomarina baltica</name>
    <dbReference type="NCBI Taxonomy" id="190892"/>
    <lineage>
        <taxon>Bacteria</taxon>
        <taxon>Pseudomonadati</taxon>
        <taxon>Pseudomonadota</taxon>
        <taxon>Gammaproteobacteria</taxon>
        <taxon>Alteromonadales</taxon>
        <taxon>Idiomarinaceae</taxon>
        <taxon>Idiomarina</taxon>
    </lineage>
</organism>
<dbReference type="EMBL" id="DMUP01000090">
    <property type="protein sequence ID" value="HAR55932.1"/>
    <property type="molecule type" value="Genomic_DNA"/>
</dbReference>
<evidence type="ECO:0000313" key="2">
    <source>
        <dbReference type="Proteomes" id="UP000262878"/>
    </source>
</evidence>
<gene>
    <name evidence="1" type="ORF">DCR58_03995</name>
</gene>
<accession>A0A348WN20</accession>